<dbReference type="NCBIfam" id="TIGR02040">
    <property type="entry name" value="PpsR-CrtJ"/>
    <property type="match status" value="1"/>
</dbReference>
<dbReference type="Gene3D" id="1.10.10.60">
    <property type="entry name" value="Homeodomain-like"/>
    <property type="match status" value="1"/>
</dbReference>
<dbReference type="InterPro" id="IPR009057">
    <property type="entry name" value="Homeodomain-like_sf"/>
</dbReference>
<dbReference type="Pfam" id="PF02954">
    <property type="entry name" value="HTH_8"/>
    <property type="match status" value="1"/>
</dbReference>
<proteinExistence type="predicted"/>
<evidence type="ECO:0000313" key="3">
    <source>
        <dbReference type="Proteomes" id="UP000004310"/>
    </source>
</evidence>
<protein>
    <submittedName>
        <fullName evidence="2">Transcriptional Regulator, Fis family protein</fullName>
    </submittedName>
</protein>
<dbReference type="RefSeq" id="WP_007067502.1">
    <property type="nucleotide sequence ID" value="NZ_DS022272.1"/>
</dbReference>
<dbReference type="eggNOG" id="COG2204">
    <property type="taxonomic scope" value="Bacteria"/>
</dbReference>
<dbReference type="SUPFAM" id="SSF46689">
    <property type="entry name" value="Homeodomain-like"/>
    <property type="match status" value="1"/>
</dbReference>
<dbReference type="InterPro" id="IPR035965">
    <property type="entry name" value="PAS-like_dom_sf"/>
</dbReference>
<dbReference type="STRING" id="217511.GCA_001463845_01106"/>
<dbReference type="InterPro" id="IPR011785">
    <property type="entry name" value="Tscrpt_reg_PpsR-CrtJ"/>
</dbReference>
<sequence>MGVNFAEGGRAFSDPDRTFANLDPGIIASLVTATADFALLIDDEGKVVDVAMRQDVCPPEVYHAWIGRAFIDTVTSECRLKAKRLLADVADRSETRREINHPVPDSPDLPVSYVMLPLARAGGRVALGRDLRAVADLQQRLISAQLAYDHEFEQVRSVEAQYRVLFETSAQFYLIVDPKNRTIIEANAVARKGLLKHDAVGSSLESLFAADTHAELDRLIATAFSSGKSEHGTLRHSGPGNVPATVSLRFFRHLGSPRLSVQIEPGGTGFARTSDDLTQSLLSGLGATSPDAIVIFDEEMRVVLTNQSYLDLVQVAELAQLRGQQQSDRIGQRGVEMRVLKNAIDNQGIVRTLTTYVTTAYGGTVPVDIGGTAFSVDGRRFYGLVIRRNERTSSPANQSGRGEMRPANDMIGLVGQMPLRDIVRDTTDIIERLCIEAALELTQNNRASAAELLGISRQALYTKLRRFGIIGEAG</sequence>
<organism evidence="2 3">
    <name type="scientific">Fulvimarina pelagi HTCC2506</name>
    <dbReference type="NCBI Taxonomy" id="314231"/>
    <lineage>
        <taxon>Bacteria</taxon>
        <taxon>Pseudomonadati</taxon>
        <taxon>Pseudomonadota</taxon>
        <taxon>Alphaproteobacteria</taxon>
        <taxon>Hyphomicrobiales</taxon>
        <taxon>Aurantimonadaceae</taxon>
        <taxon>Fulvimarina</taxon>
    </lineage>
</organism>
<feature type="domain" description="PAS" evidence="1">
    <location>
        <begin position="280"/>
        <end position="348"/>
    </location>
</feature>
<evidence type="ECO:0000313" key="2">
    <source>
        <dbReference type="EMBL" id="EAU40246.1"/>
    </source>
</evidence>
<dbReference type="Gene3D" id="3.30.450.20">
    <property type="entry name" value="PAS domain"/>
    <property type="match status" value="2"/>
</dbReference>
<dbReference type="HOGENOM" id="CLU_562490_0_0_5"/>
<reference evidence="2 3" key="1">
    <citation type="journal article" date="2010" name="J. Bacteriol.">
        <title>Genome sequence of Fulvimarina pelagi HTCC2506T, a Mn(II)-oxidizing alphaproteobacterium possessing an aerobic anoxygenic photosynthetic gene cluster and Xanthorhodopsin.</title>
        <authorList>
            <person name="Kang I."/>
            <person name="Oh H.M."/>
            <person name="Lim S.I."/>
            <person name="Ferriera S."/>
            <person name="Giovannoni S.J."/>
            <person name="Cho J.C."/>
        </authorList>
    </citation>
    <scope>NUCLEOTIDE SEQUENCE [LARGE SCALE GENOMIC DNA]</scope>
    <source>
        <strain evidence="2 3">HTCC2506</strain>
    </source>
</reference>
<dbReference type="PRINTS" id="PR01590">
    <property type="entry name" value="HTHFIS"/>
</dbReference>
<dbReference type="SMART" id="SM00091">
    <property type="entry name" value="PAS"/>
    <property type="match status" value="2"/>
</dbReference>
<gene>
    <name evidence="2" type="ORF">FP2506_11837</name>
</gene>
<comment type="caution">
    <text evidence="2">The sequence shown here is derived from an EMBL/GenBank/DDBJ whole genome shotgun (WGS) entry which is preliminary data.</text>
</comment>
<accession>Q0FYR2</accession>
<dbReference type="EMBL" id="AATP01000009">
    <property type="protein sequence ID" value="EAU40246.1"/>
    <property type="molecule type" value="Genomic_DNA"/>
</dbReference>
<feature type="domain" description="PAS" evidence="1">
    <location>
        <begin position="160"/>
        <end position="225"/>
    </location>
</feature>
<keyword evidence="3" id="KW-1185">Reference proteome</keyword>
<dbReference type="Proteomes" id="UP000004310">
    <property type="component" value="Unassembled WGS sequence"/>
</dbReference>
<dbReference type="GO" id="GO:0043565">
    <property type="term" value="F:sequence-specific DNA binding"/>
    <property type="evidence" value="ECO:0007669"/>
    <property type="project" value="InterPro"/>
</dbReference>
<dbReference type="InterPro" id="IPR000014">
    <property type="entry name" value="PAS"/>
</dbReference>
<dbReference type="InterPro" id="IPR002197">
    <property type="entry name" value="HTH_Fis"/>
</dbReference>
<name>Q0FYR2_9HYPH</name>
<evidence type="ECO:0000259" key="1">
    <source>
        <dbReference type="SMART" id="SM00091"/>
    </source>
</evidence>
<dbReference type="Gene3D" id="1.20.5.430">
    <property type="match status" value="1"/>
</dbReference>
<dbReference type="SUPFAM" id="SSF55785">
    <property type="entry name" value="PYP-like sensor domain (PAS domain)"/>
    <property type="match status" value="2"/>
</dbReference>
<dbReference type="AlphaFoldDB" id="Q0FYR2"/>